<dbReference type="EMBL" id="VHJK01000001">
    <property type="protein sequence ID" value="TRD11629.1"/>
    <property type="molecule type" value="Genomic_DNA"/>
</dbReference>
<evidence type="ECO:0000313" key="2">
    <source>
        <dbReference type="EMBL" id="TRD11629.1"/>
    </source>
</evidence>
<protein>
    <submittedName>
        <fullName evidence="2">Hemerythrin domain-containing protein</fullName>
    </submittedName>
</protein>
<gene>
    <name evidence="2" type="ORF">FGU71_06960</name>
</gene>
<dbReference type="Pfam" id="PF01814">
    <property type="entry name" value="Hemerythrin"/>
    <property type="match status" value="1"/>
</dbReference>
<dbReference type="AlphaFoldDB" id="A0A547PBX1"/>
<dbReference type="Proteomes" id="UP000316343">
    <property type="component" value="Unassembled WGS sequence"/>
</dbReference>
<name>A0A547PBX1_9SPHN</name>
<dbReference type="OrthoDB" id="9793637at2"/>
<dbReference type="InterPro" id="IPR012312">
    <property type="entry name" value="Hemerythrin-like"/>
</dbReference>
<organism evidence="2 3">
    <name type="scientific">Erythrobacter insulae</name>
    <dbReference type="NCBI Taxonomy" id="2584124"/>
    <lineage>
        <taxon>Bacteria</taxon>
        <taxon>Pseudomonadati</taxon>
        <taxon>Pseudomonadota</taxon>
        <taxon>Alphaproteobacteria</taxon>
        <taxon>Sphingomonadales</taxon>
        <taxon>Erythrobacteraceae</taxon>
        <taxon>Erythrobacter/Porphyrobacter group</taxon>
        <taxon>Erythrobacter</taxon>
    </lineage>
</organism>
<sequence>MSDPVSELFDEFRHDHQTMGRGLFAIAKALRAEDDQAAGSAARAIDRAAGAHIKFEELYFYPELRALLGNQTVDRFAQEHSEGLAAMVRLTALEESARLSDAERKHLLDQIETMRAHTDECGEHFGALGRIPRQQQESLLAALRKLRSEAQLWTQLATGKPSE</sequence>
<keyword evidence="3" id="KW-1185">Reference proteome</keyword>
<dbReference type="RefSeq" id="WP_142787903.1">
    <property type="nucleotide sequence ID" value="NZ_VHJK01000001.1"/>
</dbReference>
<feature type="domain" description="Hemerythrin-like" evidence="1">
    <location>
        <begin position="9"/>
        <end position="110"/>
    </location>
</feature>
<comment type="caution">
    <text evidence="2">The sequence shown here is derived from an EMBL/GenBank/DDBJ whole genome shotgun (WGS) entry which is preliminary data.</text>
</comment>
<reference evidence="2 3" key="1">
    <citation type="submission" date="2019-06" db="EMBL/GenBank/DDBJ databases">
        <title>Erythrobacter insulae sp. nov., isolated from a tidal flat.</title>
        <authorList>
            <person name="Yoon J.-H."/>
        </authorList>
    </citation>
    <scope>NUCLEOTIDE SEQUENCE [LARGE SCALE GENOMIC DNA]</scope>
    <source>
        <strain evidence="2 3">JBTF-M21</strain>
    </source>
</reference>
<accession>A0A547PBX1</accession>
<evidence type="ECO:0000313" key="3">
    <source>
        <dbReference type="Proteomes" id="UP000316343"/>
    </source>
</evidence>
<evidence type="ECO:0000259" key="1">
    <source>
        <dbReference type="Pfam" id="PF01814"/>
    </source>
</evidence>
<proteinExistence type="predicted"/>